<dbReference type="Pfam" id="PF03009">
    <property type="entry name" value="GDPD"/>
    <property type="match status" value="1"/>
</dbReference>
<dbReference type="EMBL" id="SLXK01000027">
    <property type="protein sequence ID" value="TCP24085.1"/>
    <property type="molecule type" value="Genomic_DNA"/>
</dbReference>
<evidence type="ECO:0000313" key="2">
    <source>
        <dbReference type="EMBL" id="TCP24085.1"/>
    </source>
</evidence>
<dbReference type="PANTHER" id="PTHR46211:SF1">
    <property type="entry name" value="GLYCEROPHOSPHODIESTER PHOSPHODIESTERASE, CYTOPLASMIC"/>
    <property type="match status" value="1"/>
</dbReference>
<dbReference type="PROSITE" id="PS51704">
    <property type="entry name" value="GP_PDE"/>
    <property type="match status" value="1"/>
</dbReference>
<dbReference type="PROSITE" id="PS50007">
    <property type="entry name" value="PIPLC_X_DOMAIN"/>
    <property type="match status" value="1"/>
</dbReference>
<dbReference type="InterPro" id="IPR030395">
    <property type="entry name" value="GP_PDE_dom"/>
</dbReference>
<accession>A0A4R2NRV6</accession>
<comment type="caution">
    <text evidence="2">The sequence shown here is derived from an EMBL/GenBank/DDBJ whole genome shotgun (WGS) entry which is preliminary data.</text>
</comment>
<organism evidence="2 3">
    <name type="scientific">Scopulibacillus darangshiensis</name>
    <dbReference type="NCBI Taxonomy" id="442528"/>
    <lineage>
        <taxon>Bacteria</taxon>
        <taxon>Bacillati</taxon>
        <taxon>Bacillota</taxon>
        <taxon>Bacilli</taxon>
        <taxon>Bacillales</taxon>
        <taxon>Sporolactobacillaceae</taxon>
        <taxon>Scopulibacillus</taxon>
    </lineage>
</organism>
<feature type="domain" description="GP-PDE" evidence="1">
    <location>
        <begin position="2"/>
        <end position="239"/>
    </location>
</feature>
<evidence type="ECO:0000259" key="1">
    <source>
        <dbReference type="PROSITE" id="PS51704"/>
    </source>
</evidence>
<dbReference type="RefSeq" id="WP_165886971.1">
    <property type="nucleotide sequence ID" value="NZ_SLXK01000027.1"/>
</dbReference>
<evidence type="ECO:0000313" key="3">
    <source>
        <dbReference type="Proteomes" id="UP000295416"/>
    </source>
</evidence>
<dbReference type="Proteomes" id="UP000295416">
    <property type="component" value="Unassembled WGS sequence"/>
</dbReference>
<dbReference type="InterPro" id="IPR017946">
    <property type="entry name" value="PLC-like_Pdiesterase_TIM-brl"/>
</dbReference>
<dbReference type="GO" id="GO:0006629">
    <property type="term" value="P:lipid metabolic process"/>
    <property type="evidence" value="ECO:0007669"/>
    <property type="project" value="InterPro"/>
</dbReference>
<protein>
    <submittedName>
        <fullName evidence="2">Glycerophosphoryl diester phosphodiesterase</fullName>
    </submittedName>
</protein>
<reference evidence="2 3" key="1">
    <citation type="submission" date="2019-03" db="EMBL/GenBank/DDBJ databases">
        <title>Genomic Encyclopedia of Type Strains, Phase IV (KMG-IV): sequencing the most valuable type-strain genomes for metagenomic binning, comparative biology and taxonomic classification.</title>
        <authorList>
            <person name="Goeker M."/>
        </authorList>
    </citation>
    <scope>NUCLEOTIDE SEQUENCE [LARGE SCALE GENOMIC DNA]</scope>
    <source>
        <strain evidence="2 3">DSM 19377</strain>
    </source>
</reference>
<dbReference type="AlphaFoldDB" id="A0A4R2NRV6"/>
<proteinExistence type="predicted"/>
<gene>
    <name evidence="2" type="ORF">EV207_1277</name>
</gene>
<keyword evidence="3" id="KW-1185">Reference proteome</keyword>
<dbReference type="PANTHER" id="PTHR46211">
    <property type="entry name" value="GLYCEROPHOSPHORYL DIESTER PHOSPHODIESTERASE"/>
    <property type="match status" value="1"/>
</dbReference>
<dbReference type="Gene3D" id="3.20.20.190">
    <property type="entry name" value="Phosphatidylinositol (PI) phosphodiesterase"/>
    <property type="match status" value="1"/>
</dbReference>
<sequence length="239" mass="27323">MTIYFAHRGSVTEAPENTLSSFQKALTHGAKFLELDVQLTKDNELIVCHDQRLDRVAKNKKGLIKDFTLAEIKEIDVGSSFSKEYEGEPLATLSEILDICPSEVFLNIEIKNIPIVYEGIEKRVLDCVGHHRTTDQFMVSSFDHLALKRVEVLDPSVKLGLLSMDRLIEPWHYAENCGLNIYSLHPRHVFVDKEYIRESHAAGYKVYPWTVDKFDELDRLLKLDVDGVITNNPEMFGSK</sequence>
<name>A0A4R2NRV6_9BACL</name>
<dbReference type="SUPFAM" id="SSF51695">
    <property type="entry name" value="PLC-like phosphodiesterases"/>
    <property type="match status" value="1"/>
</dbReference>
<dbReference type="GO" id="GO:0008081">
    <property type="term" value="F:phosphoric diester hydrolase activity"/>
    <property type="evidence" value="ECO:0007669"/>
    <property type="project" value="InterPro"/>
</dbReference>